<dbReference type="SMART" id="SM00782">
    <property type="entry name" value="PhnA_Zn_Ribbon"/>
    <property type="match status" value="1"/>
</dbReference>
<organism evidence="2 3">
    <name type="scientific">Niastella koreensis</name>
    <dbReference type="NCBI Taxonomy" id="354356"/>
    <lineage>
        <taxon>Bacteria</taxon>
        <taxon>Pseudomonadati</taxon>
        <taxon>Bacteroidota</taxon>
        <taxon>Chitinophagia</taxon>
        <taxon>Chitinophagales</taxon>
        <taxon>Chitinophagaceae</taxon>
        <taxon>Niastella</taxon>
    </lineage>
</organism>
<dbReference type="PANTHER" id="PTHR30305:SF3">
    <property type="entry name" value="PROTEIN YJDM"/>
    <property type="match status" value="1"/>
</dbReference>
<proteinExistence type="predicted"/>
<dbReference type="SUPFAM" id="SSF82057">
    <property type="entry name" value="Prokaryotic SH3-related domain"/>
    <property type="match status" value="1"/>
</dbReference>
<feature type="domain" description="PhnA protein N-terminal proteobacterial" evidence="1">
    <location>
        <begin position="6"/>
        <end position="52"/>
    </location>
</feature>
<dbReference type="InterPro" id="IPR013988">
    <property type="entry name" value="YjdM_C"/>
</dbReference>
<dbReference type="Pfam" id="PF03831">
    <property type="entry name" value="YjdM"/>
    <property type="match status" value="1"/>
</dbReference>
<dbReference type="Gene3D" id="2.30.30.40">
    <property type="entry name" value="SH3 Domains"/>
    <property type="match status" value="1"/>
</dbReference>
<keyword evidence="3" id="KW-1185">Reference proteome</keyword>
<dbReference type="EMBL" id="LWBO01000020">
    <property type="protein sequence ID" value="OQP45375.1"/>
    <property type="molecule type" value="Genomic_DNA"/>
</dbReference>
<evidence type="ECO:0000313" key="3">
    <source>
        <dbReference type="Proteomes" id="UP000192277"/>
    </source>
</evidence>
<evidence type="ECO:0000259" key="1">
    <source>
        <dbReference type="SMART" id="SM00782"/>
    </source>
</evidence>
<protein>
    <submittedName>
        <fullName evidence="2">PhnA protein</fullName>
    </submittedName>
</protein>
<dbReference type="RefSeq" id="WP_014218084.1">
    <property type="nucleotide sequence ID" value="NZ_LWBO01000020.1"/>
</dbReference>
<gene>
    <name evidence="2" type="ORF">A4D02_33805</name>
</gene>
<name>A0ABX3NTL9_9BACT</name>
<accession>A0ABX3NTL9</accession>
<reference evidence="2 3" key="1">
    <citation type="submission" date="2016-04" db="EMBL/GenBank/DDBJ databases">
        <authorList>
            <person name="Chen L."/>
            <person name="Zhuang W."/>
            <person name="Wang G."/>
        </authorList>
    </citation>
    <scope>NUCLEOTIDE SEQUENCE [LARGE SCALE GENOMIC DNA]</scope>
    <source>
        <strain evidence="3">GR20</strain>
    </source>
</reference>
<evidence type="ECO:0000313" key="2">
    <source>
        <dbReference type="EMBL" id="OQP45375.1"/>
    </source>
</evidence>
<dbReference type="PANTHER" id="PTHR30305">
    <property type="entry name" value="PROTEIN YJDM-RELATED"/>
    <property type="match status" value="1"/>
</dbReference>
<comment type="caution">
    <text evidence="2">The sequence shown here is derived from an EMBL/GenBank/DDBJ whole genome shotgun (WGS) entry which is preliminary data.</text>
</comment>
<sequence length="194" mass="22046">MKLEDQLRQRSGNQCELCKSGDLLKIYEVTPQPHSNVDDTILICDTCRAQIEKKAELDNNHWTFLSETMWSEIPGIQVVSWRMLNRLKKESWAMENLDMMYLTDEILAWAKATGDHDNDDAVELHKDSNGALLQNGDTVILTKSLDVKGSTLNAKMGTVVKNIRLVEDNTEQIEGKIEGQVIVILTKYVRKQNA</sequence>
<dbReference type="Proteomes" id="UP000192277">
    <property type="component" value="Unassembled WGS sequence"/>
</dbReference>
<dbReference type="InterPro" id="IPR013991">
    <property type="entry name" value="PhnaA_N_proteobac"/>
</dbReference>